<reference evidence="2" key="1">
    <citation type="submission" date="2013-10" db="EMBL/GenBank/DDBJ databases">
        <title>Genomic analysis of the causative agents of coccidiosis in chickens.</title>
        <authorList>
            <person name="Reid A.J."/>
            <person name="Blake D."/>
            <person name="Billington K."/>
            <person name="Browne H."/>
            <person name="Dunn M."/>
            <person name="Hung S."/>
            <person name="Kawahara F."/>
            <person name="Miranda-Saavedra D."/>
            <person name="Mourier T."/>
            <person name="Nagra H."/>
            <person name="Otto T.D."/>
            <person name="Rawlings N."/>
            <person name="Sanchez A."/>
            <person name="Sanders M."/>
            <person name="Subramaniam C."/>
            <person name="Tay Y."/>
            <person name="Dear P."/>
            <person name="Doerig C."/>
            <person name="Gruber A."/>
            <person name="Parkinson J."/>
            <person name="Shirley M."/>
            <person name="Wan K.L."/>
            <person name="Berriman M."/>
            <person name="Tomley F."/>
            <person name="Pain A."/>
        </authorList>
    </citation>
    <scope>NUCLEOTIDE SEQUENCE</scope>
    <source>
        <strain evidence="2">Houghton</strain>
    </source>
</reference>
<gene>
    <name evidence="2" type="ORF">EAH_00046970</name>
</gene>
<proteinExistence type="predicted"/>
<reference evidence="2" key="2">
    <citation type="submission" date="2013-10" db="EMBL/GenBank/DDBJ databases">
        <authorList>
            <person name="Aslett M."/>
        </authorList>
    </citation>
    <scope>NUCLEOTIDE SEQUENCE</scope>
    <source>
        <strain evidence="2">Houghton</strain>
    </source>
</reference>
<protein>
    <submittedName>
        <fullName evidence="2">Uncharacterized protein</fullName>
    </submittedName>
</protein>
<evidence type="ECO:0000313" key="2">
    <source>
        <dbReference type="EMBL" id="CDI83976.1"/>
    </source>
</evidence>
<feature type="compositionally biased region" description="Basic and acidic residues" evidence="1">
    <location>
        <begin position="292"/>
        <end position="301"/>
    </location>
</feature>
<name>U6GUN8_EIMAC</name>
<organism evidence="2 3">
    <name type="scientific">Eimeria acervulina</name>
    <name type="common">Coccidian parasite</name>
    <dbReference type="NCBI Taxonomy" id="5801"/>
    <lineage>
        <taxon>Eukaryota</taxon>
        <taxon>Sar</taxon>
        <taxon>Alveolata</taxon>
        <taxon>Apicomplexa</taxon>
        <taxon>Conoidasida</taxon>
        <taxon>Coccidia</taxon>
        <taxon>Eucoccidiorida</taxon>
        <taxon>Eimeriorina</taxon>
        <taxon>Eimeriidae</taxon>
        <taxon>Eimeria</taxon>
    </lineage>
</organism>
<evidence type="ECO:0000313" key="3">
    <source>
        <dbReference type="Proteomes" id="UP000018050"/>
    </source>
</evidence>
<keyword evidence="3" id="KW-1185">Reference proteome</keyword>
<dbReference type="Proteomes" id="UP000018050">
    <property type="component" value="Unassembled WGS sequence"/>
</dbReference>
<dbReference type="EMBL" id="HG673554">
    <property type="protein sequence ID" value="CDI83976.1"/>
    <property type="molecule type" value="Genomic_DNA"/>
</dbReference>
<accession>U6GUN8</accession>
<evidence type="ECO:0000256" key="1">
    <source>
        <dbReference type="SAM" id="MobiDB-lite"/>
    </source>
</evidence>
<dbReference type="GeneID" id="25272767"/>
<dbReference type="OrthoDB" id="354286at2759"/>
<feature type="region of interest" description="Disordered" evidence="1">
    <location>
        <begin position="292"/>
        <end position="326"/>
    </location>
</feature>
<dbReference type="AlphaFoldDB" id="U6GUN8"/>
<dbReference type="VEuPathDB" id="ToxoDB:EAH_00046970"/>
<dbReference type="RefSeq" id="XP_013246961.1">
    <property type="nucleotide sequence ID" value="XM_013391507.1"/>
</dbReference>
<dbReference type="OMA" id="WHSAFCH"/>
<sequence>MVKTAVGKATRSVAGDLYDRYIRHGLFDELGEAQRELVYLHSPSPFVKIARAWQTAFAYQMRAARLPESWKAAAADLHKRLGGKGNLLLSLPPGGRKGRDMNMGYDSHPDLLKSLASIRRVASTKPCPDHKKYLLRALMVNGVTPGDIIRATGAKKDLGALVVSLESMVEAEQEALKDFEDNSVENILIDKDGDEHVPATKPLELKEELEEFLATEQFIHPAEGESGDEGENSMKQLSEAAITMFNSTSTDEAKAFLDRVRAVLGAGSSVKTERPELPFLDFQGAMEAAKEELKAEMEKNPHSAPLTSDKTADRSEQAEEALAIVRGGGLRAGSLFAPEEEKKGKSK</sequence>